<evidence type="ECO:0000313" key="7">
    <source>
        <dbReference type="Proteomes" id="UP000321629"/>
    </source>
</evidence>
<evidence type="ECO:0000256" key="3">
    <source>
        <dbReference type="ARBA" id="ARBA00022679"/>
    </source>
</evidence>
<dbReference type="InterPro" id="IPR029063">
    <property type="entry name" value="SAM-dependent_MTases_sf"/>
</dbReference>
<sequence length="363" mass="42037">MKKENPAFLKEQIITYLGNKRSLLEFLNQGFKFVQNELKKDKFSFCDIFSGSGIVSRFVKPYASFIIANDLEDYSKIINECYLTNQNTDFLQELQKYYEILTSNLTLKKGFISKLYAPNDDESIKKEERVFYTLKNAMYLDTMRQNISKLPCDMQKYFIAPLIYEASVHANTSGVFKGFYKDKNGMGKFGGVGENALTRIKGDIALKMPIFSNYTCDFKVFQKDANVLAKELDGFDVAYLDPPYNQHPYGSNYFMLNLIANYKKPKDISKISGIPKDWNRSAFNKQNKAEDALFDLINDLKAKIVLLSYNCEGFVKKDSFLKRLQSLGKCEILEQKYNAFRASRNLSKRSIHIQEQLYVLKKY</sequence>
<evidence type="ECO:0000256" key="4">
    <source>
        <dbReference type="ARBA" id="ARBA00022691"/>
    </source>
</evidence>
<dbReference type="EMBL" id="VOWJ01000023">
    <property type="protein sequence ID" value="TXE88139.1"/>
    <property type="molecule type" value="Genomic_DNA"/>
</dbReference>
<organism evidence="6 7">
    <name type="scientific">Campylobacter volucris</name>
    <dbReference type="NCBI Taxonomy" id="1031542"/>
    <lineage>
        <taxon>Bacteria</taxon>
        <taxon>Pseudomonadati</taxon>
        <taxon>Campylobacterota</taxon>
        <taxon>Epsilonproteobacteria</taxon>
        <taxon>Campylobacterales</taxon>
        <taxon>Campylobacteraceae</taxon>
        <taxon>Campylobacter</taxon>
    </lineage>
</organism>
<evidence type="ECO:0000256" key="2">
    <source>
        <dbReference type="ARBA" id="ARBA00022603"/>
    </source>
</evidence>
<comment type="caution">
    <text evidence="6">The sequence shown here is derived from an EMBL/GenBank/DDBJ whole genome shotgun (WGS) entry which is preliminary data.</text>
</comment>
<dbReference type="EC" id="2.1.1.72" evidence="1"/>
<dbReference type="PRINTS" id="PR00505">
    <property type="entry name" value="D12N6MTFRASE"/>
</dbReference>
<dbReference type="InterPro" id="IPR002052">
    <property type="entry name" value="DNA_methylase_N6_adenine_CS"/>
</dbReference>
<reference evidence="6 7" key="1">
    <citation type="submission" date="2019-07" db="EMBL/GenBank/DDBJ databases">
        <title>Rapid identification of Enteric Bacteria from Whole Genome Sequences (WGS) using Average Nucleotide Identity (ANI).</title>
        <authorList>
            <person name="Lane C."/>
        </authorList>
    </citation>
    <scope>NUCLEOTIDE SEQUENCE [LARGE SCALE GENOMIC DNA]</scope>
    <source>
        <strain evidence="6 7">2016D-0084</strain>
    </source>
</reference>
<keyword evidence="4" id="KW-0949">S-adenosyl-L-methionine</keyword>
<dbReference type="GO" id="GO:0009007">
    <property type="term" value="F:site-specific DNA-methyltransferase (adenine-specific) activity"/>
    <property type="evidence" value="ECO:0007669"/>
    <property type="project" value="UniProtKB-EC"/>
</dbReference>
<keyword evidence="3" id="KW-0808">Transferase</keyword>
<dbReference type="AlphaFoldDB" id="A0A5C7E034"/>
<dbReference type="InterPro" id="IPR012327">
    <property type="entry name" value="MeTrfase_D12"/>
</dbReference>
<proteinExistence type="predicted"/>
<evidence type="ECO:0000256" key="1">
    <source>
        <dbReference type="ARBA" id="ARBA00011900"/>
    </source>
</evidence>
<evidence type="ECO:0000256" key="5">
    <source>
        <dbReference type="ARBA" id="ARBA00047942"/>
    </source>
</evidence>
<dbReference type="PROSITE" id="PS00092">
    <property type="entry name" value="N6_MTASE"/>
    <property type="match status" value="1"/>
</dbReference>
<keyword evidence="2 6" id="KW-0489">Methyltransferase</keyword>
<comment type="catalytic activity">
    <reaction evidence="5">
        <text>a 2'-deoxyadenosine in DNA + S-adenosyl-L-methionine = an N(6)-methyl-2'-deoxyadenosine in DNA + S-adenosyl-L-homocysteine + H(+)</text>
        <dbReference type="Rhea" id="RHEA:15197"/>
        <dbReference type="Rhea" id="RHEA-COMP:12418"/>
        <dbReference type="Rhea" id="RHEA-COMP:12419"/>
        <dbReference type="ChEBI" id="CHEBI:15378"/>
        <dbReference type="ChEBI" id="CHEBI:57856"/>
        <dbReference type="ChEBI" id="CHEBI:59789"/>
        <dbReference type="ChEBI" id="CHEBI:90615"/>
        <dbReference type="ChEBI" id="CHEBI:90616"/>
        <dbReference type="EC" id="2.1.1.72"/>
    </reaction>
</comment>
<dbReference type="Proteomes" id="UP000321629">
    <property type="component" value="Unassembled WGS sequence"/>
</dbReference>
<dbReference type="GO" id="GO:0032259">
    <property type="term" value="P:methylation"/>
    <property type="evidence" value="ECO:0007669"/>
    <property type="project" value="UniProtKB-KW"/>
</dbReference>
<evidence type="ECO:0000313" key="6">
    <source>
        <dbReference type="EMBL" id="TXE88139.1"/>
    </source>
</evidence>
<dbReference type="GO" id="GO:0009307">
    <property type="term" value="P:DNA restriction-modification system"/>
    <property type="evidence" value="ECO:0007669"/>
    <property type="project" value="InterPro"/>
</dbReference>
<gene>
    <name evidence="6" type="ORF">FPD38_04700</name>
</gene>
<dbReference type="SUPFAM" id="SSF53335">
    <property type="entry name" value="S-adenosyl-L-methionine-dependent methyltransferases"/>
    <property type="match status" value="1"/>
</dbReference>
<name>A0A5C7E034_9BACT</name>
<protein>
    <recommendedName>
        <fullName evidence="1">site-specific DNA-methyltransferase (adenine-specific)</fullName>
        <ecNumber evidence="1">2.1.1.72</ecNumber>
    </recommendedName>
</protein>
<dbReference type="Pfam" id="PF02086">
    <property type="entry name" value="MethyltransfD12"/>
    <property type="match status" value="1"/>
</dbReference>
<dbReference type="GO" id="GO:0003676">
    <property type="term" value="F:nucleic acid binding"/>
    <property type="evidence" value="ECO:0007669"/>
    <property type="project" value="InterPro"/>
</dbReference>
<accession>A0A5C7E034</accession>
<dbReference type="RefSeq" id="WP_147555592.1">
    <property type="nucleotide sequence ID" value="NZ_VOWJ01000023.1"/>
</dbReference>